<proteinExistence type="predicted"/>
<reference evidence="1" key="1">
    <citation type="submission" date="2024-06" db="EMBL/GenBank/DDBJ databases">
        <title>Micromonospora sp. strain HUAS YX12 genome sequences.</title>
        <authorList>
            <person name="Mo P."/>
        </authorList>
    </citation>
    <scope>NUCLEOTIDE SEQUENCE</scope>
    <source>
        <strain evidence="1">HUAS YX12</strain>
    </source>
</reference>
<organism evidence="1">
    <name type="scientific">Micromonospora sp. HUAS YX12</name>
    <dbReference type="NCBI Taxonomy" id="3156396"/>
    <lineage>
        <taxon>Bacteria</taxon>
        <taxon>Bacillati</taxon>
        <taxon>Actinomycetota</taxon>
        <taxon>Actinomycetes</taxon>
        <taxon>Micromonosporales</taxon>
        <taxon>Micromonosporaceae</taxon>
        <taxon>Micromonospora</taxon>
    </lineage>
</organism>
<dbReference type="AlphaFoldDB" id="A0AAU7RA79"/>
<name>A0AAU7RA79_9ACTN</name>
<dbReference type="EMBL" id="CP157974">
    <property type="protein sequence ID" value="XBT84646.1"/>
    <property type="molecule type" value="Genomic_DNA"/>
</dbReference>
<protein>
    <submittedName>
        <fullName evidence="1">Uncharacterized protein</fullName>
    </submittedName>
</protein>
<accession>A0AAU7RA79</accession>
<dbReference type="RefSeq" id="WP_349880827.1">
    <property type="nucleotide sequence ID" value="NZ_CP157974.1"/>
</dbReference>
<sequence>MPSSIPRSLSDAMRQAEATVPSPTVFWLEQGRDAFVVLRHEEGEEAWRVGFRLTRSGPGAGEWRAAEFTVQQLDEPASGLTGKTIRSLPIGELLATARRAASSQRSGTAGAKALPFARPSDLRMAPFLTDGRGRRERGDEAYAGLALEYALLVEDGDRSPSKTLAERFGGSGGTWANRIAVARRRGLLTPVKVGEAGGALTEKALRLLGQKEQGS</sequence>
<evidence type="ECO:0000313" key="1">
    <source>
        <dbReference type="EMBL" id="XBT84646.1"/>
    </source>
</evidence>
<gene>
    <name evidence="1" type="ORF">ABIH81_14925</name>
</gene>